<dbReference type="Proteomes" id="UP000515156">
    <property type="component" value="Chromosome 4"/>
</dbReference>
<reference evidence="3 4" key="1">
    <citation type="submission" date="2025-04" db="UniProtKB">
        <authorList>
            <consortium name="RefSeq"/>
        </authorList>
    </citation>
    <scope>IDENTIFICATION</scope>
</reference>
<dbReference type="GeneID" id="115467910"/>
<dbReference type="RefSeq" id="XP_030055285.1">
    <property type="nucleotide sequence ID" value="XM_030199425.1"/>
</dbReference>
<evidence type="ECO:0000313" key="4">
    <source>
        <dbReference type="RefSeq" id="XP_030055286.1"/>
    </source>
</evidence>
<dbReference type="CTD" id="160857"/>
<name>A0A6P7XX70_9AMPH</name>
<organism evidence="2 3">
    <name type="scientific">Microcaecilia unicolor</name>
    <dbReference type="NCBI Taxonomy" id="1415580"/>
    <lineage>
        <taxon>Eukaryota</taxon>
        <taxon>Metazoa</taxon>
        <taxon>Chordata</taxon>
        <taxon>Craniata</taxon>
        <taxon>Vertebrata</taxon>
        <taxon>Euteleostomi</taxon>
        <taxon>Amphibia</taxon>
        <taxon>Gymnophiona</taxon>
        <taxon>Siphonopidae</taxon>
        <taxon>Microcaecilia</taxon>
    </lineage>
</organism>
<evidence type="ECO:0000313" key="3">
    <source>
        <dbReference type="RefSeq" id="XP_030055285.1"/>
    </source>
</evidence>
<dbReference type="OrthoDB" id="9881749at2759"/>
<dbReference type="KEGG" id="muo:115467910"/>
<sequence>MAKENSLSLMEVVEQVAQQQQLQSSEIEESKKVLFQLQSQLCELEGQMTSILMETKSTEKLIYQQEDDIDSKNHRCETLEAQNTTLCMENIRLKFEIEKAKEEFEVLLSRISMYREKIEAHVKKFLEADSKLPVMSELSEKQHMIKMLKEKKEELMNDLQNPEGNIIKEVQREIAHLEEEISAVKQSINAKNIMLEEEKRMHTKLRKDIAVQNKRCDAILKRLHCQLKKVQSSKRQCYWNIQHMEEDATELRKRLGIKE</sequence>
<accession>A0A6P7XX70</accession>
<dbReference type="RefSeq" id="XP_030055286.1">
    <property type="nucleotide sequence ID" value="XM_030199426.1"/>
</dbReference>
<evidence type="ECO:0000256" key="1">
    <source>
        <dbReference type="SAM" id="Coils"/>
    </source>
</evidence>
<proteinExistence type="predicted"/>
<evidence type="ECO:0000313" key="2">
    <source>
        <dbReference type="Proteomes" id="UP000515156"/>
    </source>
</evidence>
<protein>
    <submittedName>
        <fullName evidence="3 4">Coiled-coil domain-containing protein 122 isoform X1</fullName>
    </submittedName>
</protein>
<keyword evidence="1" id="KW-0175">Coiled coil</keyword>
<gene>
    <name evidence="3 4" type="primary">CCDC122</name>
</gene>
<dbReference type="AlphaFoldDB" id="A0A6P7XX70"/>
<keyword evidence="2" id="KW-1185">Reference proteome</keyword>
<feature type="coiled-coil region" evidence="1">
    <location>
        <begin position="97"/>
        <end position="187"/>
    </location>
</feature>